<organism evidence="2 3">
    <name type="scientific">Drechmeria coniospora</name>
    <name type="common">Nematophagous fungus</name>
    <name type="synonym">Meria coniospora</name>
    <dbReference type="NCBI Taxonomy" id="98403"/>
    <lineage>
        <taxon>Eukaryota</taxon>
        <taxon>Fungi</taxon>
        <taxon>Dikarya</taxon>
        <taxon>Ascomycota</taxon>
        <taxon>Pezizomycotina</taxon>
        <taxon>Sordariomycetes</taxon>
        <taxon>Hypocreomycetidae</taxon>
        <taxon>Hypocreales</taxon>
        <taxon>Ophiocordycipitaceae</taxon>
        <taxon>Drechmeria</taxon>
    </lineage>
</organism>
<keyword evidence="3" id="KW-1185">Reference proteome</keyword>
<dbReference type="STRING" id="98403.A0A151GKZ5"/>
<evidence type="ECO:0000256" key="1">
    <source>
        <dbReference type="SAM" id="MobiDB-lite"/>
    </source>
</evidence>
<dbReference type="Proteomes" id="UP000076580">
    <property type="component" value="Chromosome 02"/>
</dbReference>
<dbReference type="AlphaFoldDB" id="A0A151GKZ5"/>
<name>A0A151GKZ5_DRECN</name>
<gene>
    <name evidence="2" type="ORF">DCS_04797</name>
</gene>
<evidence type="ECO:0000313" key="3">
    <source>
        <dbReference type="Proteomes" id="UP000076580"/>
    </source>
</evidence>
<dbReference type="GeneID" id="63717440"/>
<feature type="compositionally biased region" description="Low complexity" evidence="1">
    <location>
        <begin position="110"/>
        <end position="121"/>
    </location>
</feature>
<feature type="compositionally biased region" description="Pro residues" evidence="1">
    <location>
        <begin position="1"/>
        <end position="13"/>
    </location>
</feature>
<dbReference type="RefSeq" id="XP_040657136.1">
    <property type="nucleotide sequence ID" value="XM_040802103.1"/>
</dbReference>
<evidence type="ECO:0000313" key="2">
    <source>
        <dbReference type="EMBL" id="KYK57784.1"/>
    </source>
</evidence>
<reference evidence="2 3" key="1">
    <citation type="journal article" date="2016" name="Sci. Rep.">
        <title>Insights into Adaptations to a Near-Obligate Nematode Endoparasitic Lifestyle from the Finished Genome of Drechmeria coniospora.</title>
        <authorList>
            <person name="Zhang L."/>
            <person name="Zhou Z."/>
            <person name="Guo Q."/>
            <person name="Fokkens L."/>
            <person name="Miskei M."/>
            <person name="Pocsi I."/>
            <person name="Zhang W."/>
            <person name="Chen M."/>
            <person name="Wang L."/>
            <person name="Sun Y."/>
            <person name="Donzelli B.G."/>
            <person name="Gibson D.M."/>
            <person name="Nelson D.R."/>
            <person name="Luo J.G."/>
            <person name="Rep M."/>
            <person name="Liu H."/>
            <person name="Yang S."/>
            <person name="Wang J."/>
            <person name="Krasnoff S.B."/>
            <person name="Xu Y."/>
            <person name="Molnar I."/>
            <person name="Lin M."/>
        </authorList>
    </citation>
    <scope>NUCLEOTIDE SEQUENCE [LARGE SCALE GENOMIC DNA]</scope>
    <source>
        <strain evidence="2 3">ARSEF 6962</strain>
    </source>
</reference>
<proteinExistence type="predicted"/>
<comment type="caution">
    <text evidence="2">The sequence shown here is derived from an EMBL/GenBank/DDBJ whole genome shotgun (WGS) entry which is preliminary data.</text>
</comment>
<feature type="compositionally biased region" description="Polar residues" evidence="1">
    <location>
        <begin position="16"/>
        <end position="29"/>
    </location>
</feature>
<dbReference type="EMBL" id="LAYC01000002">
    <property type="protein sequence ID" value="KYK57784.1"/>
    <property type="molecule type" value="Genomic_DNA"/>
</dbReference>
<accession>A0A151GKZ5</accession>
<dbReference type="InParanoid" id="A0A151GKZ5"/>
<sequence length="481" mass="51784">MSPLQPAQPPGKPPVMTSQQPSRDAQAFTTKRPLPTSLPLPPGSRPPTVARQSSAVTVPSESSTRTMYRSKPMPSVPAGSVTASAPRRHARVVSAAALPGQESTRRDASRLPPSSKLSRPPATGLPISTETAPQPAKRAPAHARARSSVAGTHPAAALPPPSRDSSGPTAIPRHGRSMSIDERKDSAPSKLGSLQARSRLHPASSTRQQQRSPVRHPASKPPTSTVLAPPSPSKLPANVAALVETSKLQAELLQLHLLHRDAAAVDARWRKSARRKLGDRFATLQDVSRHVSAKEKSIVEMDNLAALRRWGAMGSGLEEKIQNLGDVIGGLWTLGEPGGRYARVASRFERWMDGVEAVDEARRRSPAALPQNEDLLFVEQLDAPWRDECASMSRLLETLRVQLRAIDDLGGDAGHGVTGDSSLERMLRGAASLVAGMLAELRAMEEMEQEALAMENEWVESMNLLVEEDDTPRAGAVWRTV</sequence>
<feature type="compositionally biased region" description="Pro residues" evidence="1">
    <location>
        <begin position="36"/>
        <end position="45"/>
    </location>
</feature>
<protein>
    <submittedName>
        <fullName evidence="2">Uncharacterized protein</fullName>
    </submittedName>
</protein>
<feature type="compositionally biased region" description="Polar residues" evidence="1">
    <location>
        <begin position="50"/>
        <end position="67"/>
    </location>
</feature>
<feature type="region of interest" description="Disordered" evidence="1">
    <location>
        <begin position="1"/>
        <end position="233"/>
    </location>
</feature>
<feature type="compositionally biased region" description="Polar residues" evidence="1">
    <location>
        <begin position="203"/>
        <end position="212"/>
    </location>
</feature>